<comment type="similarity">
    <text evidence="6">Belongs to the bacterial ring-hydroxylating dioxygenase ferredoxin component family.</text>
</comment>
<keyword evidence="9" id="KW-1185">Reference proteome</keyword>
<evidence type="ECO:0000256" key="5">
    <source>
        <dbReference type="ARBA" id="ARBA00034078"/>
    </source>
</evidence>
<keyword evidence="1" id="KW-0001">2Fe-2S</keyword>
<keyword evidence="2" id="KW-0479">Metal-binding</keyword>
<dbReference type="Pfam" id="PF00355">
    <property type="entry name" value="Rieske"/>
    <property type="match status" value="1"/>
</dbReference>
<evidence type="ECO:0000313" key="8">
    <source>
        <dbReference type="EMBL" id="WYY08478.1"/>
    </source>
</evidence>
<feature type="domain" description="Rieske" evidence="7">
    <location>
        <begin position="15"/>
        <end position="109"/>
    </location>
</feature>
<keyword evidence="4" id="KW-0411">Iron-sulfur</keyword>
<name>A0ABZ2U416_9ACTN</name>
<dbReference type="RefSeq" id="WP_066169077.1">
    <property type="nucleotide sequence ID" value="NZ_CP136137.1"/>
</dbReference>
<dbReference type="Proteomes" id="UP001479933">
    <property type="component" value="Chromosome"/>
</dbReference>
<evidence type="ECO:0000313" key="9">
    <source>
        <dbReference type="Proteomes" id="UP001479933"/>
    </source>
</evidence>
<comment type="cofactor">
    <cofactor evidence="5">
        <name>[2Fe-2S] cluster</name>
        <dbReference type="ChEBI" id="CHEBI:190135"/>
    </cofactor>
</comment>
<evidence type="ECO:0000256" key="3">
    <source>
        <dbReference type="ARBA" id="ARBA00023004"/>
    </source>
</evidence>
<dbReference type="PROSITE" id="PS51296">
    <property type="entry name" value="RIESKE"/>
    <property type="match status" value="1"/>
</dbReference>
<reference evidence="8 9" key="1">
    <citation type="journal article" date="2023" name="Virus Evol.">
        <title>Computational host range prediction-The good, the bad, and the ugly.</title>
        <authorList>
            <person name="Howell A.A."/>
            <person name="Versoza C.J."/>
            <person name="Pfeifer S.P."/>
        </authorList>
    </citation>
    <scope>NUCLEOTIDE SEQUENCE [LARGE SCALE GENOMIC DNA]</scope>
    <source>
        <strain evidence="8 9">1610/1b</strain>
    </source>
</reference>
<dbReference type="InterPro" id="IPR036922">
    <property type="entry name" value="Rieske_2Fe-2S_sf"/>
</dbReference>
<dbReference type="EMBL" id="CP136137">
    <property type="protein sequence ID" value="WYY08478.1"/>
    <property type="molecule type" value="Genomic_DNA"/>
</dbReference>
<organism evidence="8 9">
    <name type="scientific">Gordonia hydrophobica</name>
    <dbReference type="NCBI Taxonomy" id="40516"/>
    <lineage>
        <taxon>Bacteria</taxon>
        <taxon>Bacillati</taxon>
        <taxon>Actinomycetota</taxon>
        <taxon>Actinomycetes</taxon>
        <taxon>Mycobacteriales</taxon>
        <taxon>Gordoniaceae</taxon>
        <taxon>Gordonia</taxon>
    </lineage>
</organism>
<accession>A0ABZ2U416</accession>
<dbReference type="SUPFAM" id="SSF50022">
    <property type="entry name" value="ISP domain"/>
    <property type="match status" value="1"/>
</dbReference>
<keyword evidence="3" id="KW-0408">Iron</keyword>
<dbReference type="PANTHER" id="PTHR21496">
    <property type="entry name" value="FERREDOXIN-RELATED"/>
    <property type="match status" value="1"/>
</dbReference>
<evidence type="ECO:0000256" key="4">
    <source>
        <dbReference type="ARBA" id="ARBA00023014"/>
    </source>
</evidence>
<dbReference type="InterPro" id="IPR017941">
    <property type="entry name" value="Rieske_2Fe-2S"/>
</dbReference>
<evidence type="ECO:0000256" key="2">
    <source>
        <dbReference type="ARBA" id="ARBA00022723"/>
    </source>
</evidence>
<gene>
    <name evidence="8" type="ORF">RVF87_05225</name>
</gene>
<proteinExistence type="inferred from homology"/>
<sequence>MSETITRGTDVPTWHEVFHLDDLWEGEMESVEVEGRQVLLVNLDGEVYAYRNQCPHQEWPLDDGDLDNRKLTCAQHLWEFDVSTGKGINPANCALVTYQCKVDEDGAISVSFG</sequence>
<evidence type="ECO:0000256" key="6">
    <source>
        <dbReference type="ARBA" id="ARBA00038001"/>
    </source>
</evidence>
<protein>
    <submittedName>
        <fullName evidence="8">Rieske 2Fe-2S domain-containing protein</fullName>
    </submittedName>
</protein>
<evidence type="ECO:0000256" key="1">
    <source>
        <dbReference type="ARBA" id="ARBA00022714"/>
    </source>
</evidence>
<dbReference type="Gene3D" id="2.102.10.10">
    <property type="entry name" value="Rieske [2Fe-2S] iron-sulphur domain"/>
    <property type="match status" value="1"/>
</dbReference>
<dbReference type="PANTHER" id="PTHR21496:SF0">
    <property type="entry name" value="RIESKE DOMAIN-CONTAINING PROTEIN"/>
    <property type="match status" value="1"/>
</dbReference>
<evidence type="ECO:0000259" key="7">
    <source>
        <dbReference type="PROSITE" id="PS51296"/>
    </source>
</evidence>